<evidence type="ECO:0000259" key="1">
    <source>
        <dbReference type="Pfam" id="PF01872"/>
    </source>
</evidence>
<keyword evidence="3" id="KW-1185">Reference proteome</keyword>
<gene>
    <name evidence="2" type="ORF">EV186_1021312</name>
</gene>
<dbReference type="SUPFAM" id="SSF53597">
    <property type="entry name" value="Dihydrofolate reductase-like"/>
    <property type="match status" value="1"/>
</dbReference>
<protein>
    <submittedName>
        <fullName evidence="2">Dihydrofolate reductase</fullName>
    </submittedName>
</protein>
<organism evidence="2 3">
    <name type="scientific">Labedaea rhizosphaerae</name>
    <dbReference type="NCBI Taxonomy" id="598644"/>
    <lineage>
        <taxon>Bacteria</taxon>
        <taxon>Bacillati</taxon>
        <taxon>Actinomycetota</taxon>
        <taxon>Actinomycetes</taxon>
        <taxon>Pseudonocardiales</taxon>
        <taxon>Pseudonocardiaceae</taxon>
        <taxon>Labedaea</taxon>
    </lineage>
</organism>
<dbReference type="Gene3D" id="3.40.430.10">
    <property type="entry name" value="Dihydrofolate Reductase, subunit A"/>
    <property type="match status" value="1"/>
</dbReference>
<dbReference type="GO" id="GO:0009231">
    <property type="term" value="P:riboflavin biosynthetic process"/>
    <property type="evidence" value="ECO:0007669"/>
    <property type="project" value="InterPro"/>
</dbReference>
<accession>A0A4R6SI03</accession>
<evidence type="ECO:0000313" key="2">
    <source>
        <dbReference type="EMBL" id="TDQ01444.1"/>
    </source>
</evidence>
<dbReference type="InterPro" id="IPR002734">
    <property type="entry name" value="RibDG_C"/>
</dbReference>
<dbReference type="GO" id="GO:0008703">
    <property type="term" value="F:5-amino-6-(5-phosphoribosylamino)uracil reductase activity"/>
    <property type="evidence" value="ECO:0007669"/>
    <property type="project" value="InterPro"/>
</dbReference>
<dbReference type="RefSeq" id="WP_133850025.1">
    <property type="nucleotide sequence ID" value="NZ_SNXZ01000002.1"/>
</dbReference>
<reference evidence="2 3" key="1">
    <citation type="submission" date="2019-03" db="EMBL/GenBank/DDBJ databases">
        <title>Genomic Encyclopedia of Type Strains, Phase IV (KMG-IV): sequencing the most valuable type-strain genomes for metagenomic binning, comparative biology and taxonomic classification.</title>
        <authorList>
            <person name="Goeker M."/>
        </authorList>
    </citation>
    <scope>NUCLEOTIDE SEQUENCE [LARGE SCALE GENOMIC DNA]</scope>
    <source>
        <strain evidence="2 3">DSM 45361</strain>
    </source>
</reference>
<dbReference type="EMBL" id="SNXZ01000002">
    <property type="protein sequence ID" value="TDQ01444.1"/>
    <property type="molecule type" value="Genomic_DNA"/>
</dbReference>
<dbReference type="OrthoDB" id="3820697at2"/>
<dbReference type="Proteomes" id="UP000295444">
    <property type="component" value="Unassembled WGS sequence"/>
</dbReference>
<name>A0A4R6SI03_LABRH</name>
<dbReference type="Pfam" id="PF01872">
    <property type="entry name" value="RibD_C"/>
    <property type="match status" value="1"/>
</dbReference>
<sequence length="196" mass="20892">MASVIANMSMSLDGFVADPSDSVDLLFGWYFTGSVPVPTADERLTFQLSDASAKHMRKVQESVGAVICGRRLFDVAGGWGGRHPMGVPAFVVTHEAPRDWNRPDAPITFVTDGVASAVAKAKATAGDKTVAIASADITRQCLDEGLVDAIQVDLVPVLMGEGIRFFDKLSKMPVTLDDPDVVAGTGVLHLYYPVLK</sequence>
<dbReference type="InterPro" id="IPR024072">
    <property type="entry name" value="DHFR-like_dom_sf"/>
</dbReference>
<evidence type="ECO:0000313" key="3">
    <source>
        <dbReference type="Proteomes" id="UP000295444"/>
    </source>
</evidence>
<comment type="caution">
    <text evidence="2">The sequence shown here is derived from an EMBL/GenBank/DDBJ whole genome shotgun (WGS) entry which is preliminary data.</text>
</comment>
<dbReference type="AlphaFoldDB" id="A0A4R6SI03"/>
<feature type="domain" description="Bacterial bifunctional deaminase-reductase C-terminal" evidence="1">
    <location>
        <begin position="3"/>
        <end position="170"/>
    </location>
</feature>
<proteinExistence type="predicted"/>